<proteinExistence type="predicted"/>
<sequence length="240" mass="26316">MSRPLLLDLFCGAGGAGMGYHRAGWHVVGVDKAPQPNYPFDFIRADALDFLSRLISQPEPLIYGGTELRFVAAHASPPCQFYSDMSNCRPGLADDYPDLVGPTRELLKQTGLPWVMENVDGSGLLTQSSLFEDLHGITLCGHMFGLKLYRHRLFESNVALSEPHHPRHITPGGKAGHWKPGEIISVSGNCTPIALAREAMGIDWMTRDELSESIPPAYTEHIGRQLIAEIKEVCGVPLST</sequence>
<evidence type="ECO:0000313" key="1">
    <source>
        <dbReference type="EMBL" id="BCI54990.1"/>
    </source>
</evidence>
<evidence type="ECO:0000313" key="2">
    <source>
        <dbReference type="Proteomes" id="UP000515734"/>
    </source>
</evidence>
<organism evidence="1 2">
    <name type="scientific">Mycolicibacterium litorale</name>
    <dbReference type="NCBI Taxonomy" id="758802"/>
    <lineage>
        <taxon>Bacteria</taxon>
        <taxon>Bacillati</taxon>
        <taxon>Actinomycetota</taxon>
        <taxon>Actinomycetes</taxon>
        <taxon>Mycobacteriales</taxon>
        <taxon>Mycobacteriaceae</taxon>
        <taxon>Mycolicibacterium</taxon>
    </lineage>
</organism>
<dbReference type="AlphaFoldDB" id="A0A6S6PEB3"/>
<reference evidence="1 2" key="1">
    <citation type="submission" date="2020-07" db="EMBL/GenBank/DDBJ databases">
        <title>Complete genome sequence of Mycolicibacterium litorale like strain isolated from cardiac implantable electronic device infection.</title>
        <authorList>
            <person name="Fukano H."/>
            <person name="Miyama H."/>
            <person name="Hoshino Y."/>
        </authorList>
    </citation>
    <scope>NUCLEOTIDE SEQUENCE [LARGE SCALE GENOMIC DNA]</scope>
    <source>
        <strain evidence="1 2">NIIDNTM18</strain>
    </source>
</reference>
<evidence type="ECO:0008006" key="3">
    <source>
        <dbReference type="Google" id="ProtNLM"/>
    </source>
</evidence>
<accession>A0A6S6PEB3</accession>
<dbReference type="Proteomes" id="UP000515734">
    <property type="component" value="Chromosome"/>
</dbReference>
<dbReference type="SUPFAM" id="SSF53335">
    <property type="entry name" value="S-adenosyl-L-methionine-dependent methyltransferases"/>
    <property type="match status" value="1"/>
</dbReference>
<name>A0A6S6PEB3_9MYCO</name>
<gene>
    <name evidence="1" type="ORF">NIIDNTM18_42680</name>
</gene>
<dbReference type="RefSeq" id="WP_185292761.1">
    <property type="nucleotide sequence ID" value="NZ_AP023287.1"/>
</dbReference>
<dbReference type="Gene3D" id="3.40.50.150">
    <property type="entry name" value="Vaccinia Virus protein VP39"/>
    <property type="match status" value="1"/>
</dbReference>
<dbReference type="InterPro" id="IPR029063">
    <property type="entry name" value="SAM-dependent_MTases_sf"/>
</dbReference>
<dbReference type="EMBL" id="AP023287">
    <property type="protein sequence ID" value="BCI54990.1"/>
    <property type="molecule type" value="Genomic_DNA"/>
</dbReference>
<protein>
    <recommendedName>
        <fullName evidence="3">DNA (cytosine-5-)-methyltransferase</fullName>
    </recommendedName>
</protein>